<dbReference type="InterPro" id="IPR029068">
    <property type="entry name" value="Glyas_Bleomycin-R_OHBP_Dase"/>
</dbReference>
<comment type="caution">
    <text evidence="1">The sequence shown here is derived from an EMBL/GenBank/DDBJ whole genome shotgun (WGS) entry which is preliminary data.</text>
</comment>
<dbReference type="AlphaFoldDB" id="A0A843UH65"/>
<proteinExistence type="predicted"/>
<dbReference type="Proteomes" id="UP000652761">
    <property type="component" value="Unassembled WGS sequence"/>
</dbReference>
<dbReference type="SUPFAM" id="SSF54593">
    <property type="entry name" value="Glyoxalase/Bleomycin resistance protein/Dihydroxybiphenyl dioxygenase"/>
    <property type="match status" value="1"/>
</dbReference>
<dbReference type="Gene3D" id="3.10.180.10">
    <property type="entry name" value="2,3-Dihydroxybiphenyl 1,2-Dioxygenase, domain 1"/>
    <property type="match status" value="1"/>
</dbReference>
<keyword evidence="2" id="KW-1185">Reference proteome</keyword>
<evidence type="ECO:0000313" key="2">
    <source>
        <dbReference type="Proteomes" id="UP000652761"/>
    </source>
</evidence>
<sequence length="72" mass="7904">MVGDGQMKISFTLAHQYETDSGVVQHAGSDRERAPLEICFACADVDAAYKRAMENGAVPVSAPEEEWRQKFG</sequence>
<protein>
    <submittedName>
        <fullName evidence="1">Uncharacterized protein</fullName>
    </submittedName>
</protein>
<reference evidence="1" key="1">
    <citation type="submission" date="2017-07" db="EMBL/GenBank/DDBJ databases">
        <title>Taro Niue Genome Assembly and Annotation.</title>
        <authorList>
            <person name="Atibalentja N."/>
            <person name="Keating K."/>
            <person name="Fields C.J."/>
        </authorList>
    </citation>
    <scope>NUCLEOTIDE SEQUENCE</scope>
    <source>
        <strain evidence="1">Niue_2</strain>
        <tissue evidence="1">Leaf</tissue>
    </source>
</reference>
<evidence type="ECO:0000313" key="1">
    <source>
        <dbReference type="EMBL" id="MQL81344.1"/>
    </source>
</evidence>
<dbReference type="EMBL" id="NMUH01000561">
    <property type="protein sequence ID" value="MQL81344.1"/>
    <property type="molecule type" value="Genomic_DNA"/>
</dbReference>
<organism evidence="1 2">
    <name type="scientific">Colocasia esculenta</name>
    <name type="common">Wild taro</name>
    <name type="synonym">Arum esculentum</name>
    <dbReference type="NCBI Taxonomy" id="4460"/>
    <lineage>
        <taxon>Eukaryota</taxon>
        <taxon>Viridiplantae</taxon>
        <taxon>Streptophyta</taxon>
        <taxon>Embryophyta</taxon>
        <taxon>Tracheophyta</taxon>
        <taxon>Spermatophyta</taxon>
        <taxon>Magnoliopsida</taxon>
        <taxon>Liliopsida</taxon>
        <taxon>Araceae</taxon>
        <taxon>Aroideae</taxon>
        <taxon>Colocasieae</taxon>
        <taxon>Colocasia</taxon>
    </lineage>
</organism>
<dbReference type="OrthoDB" id="10066542at2759"/>
<gene>
    <name evidence="1" type="ORF">Taro_013812</name>
</gene>
<accession>A0A843UH65</accession>
<name>A0A843UH65_COLES</name>